<protein>
    <submittedName>
        <fullName evidence="1">Uncharacterized protein</fullName>
    </submittedName>
</protein>
<dbReference type="EMBL" id="MN103543">
    <property type="protein sequence ID" value="QEM41838.1"/>
    <property type="molecule type" value="Genomic_DNA"/>
</dbReference>
<dbReference type="KEGG" id="vg:77936859"/>
<evidence type="ECO:0000313" key="1">
    <source>
        <dbReference type="EMBL" id="QEM41838.1"/>
    </source>
</evidence>
<evidence type="ECO:0000313" key="2">
    <source>
        <dbReference type="Proteomes" id="UP000322144"/>
    </source>
</evidence>
<organism evidence="1 2">
    <name type="scientific">Pseudomonas phage vB_PaeM_PS119XW</name>
    <dbReference type="NCBI Taxonomy" id="2601632"/>
    <lineage>
        <taxon>Viruses</taxon>
        <taxon>Duplodnaviria</taxon>
        <taxon>Heunggongvirae</taxon>
        <taxon>Uroviricota</taxon>
        <taxon>Caudoviricetes</taxon>
        <taxon>Chimalliviridae</taxon>
        <taxon>Pawinskivirus</taxon>
        <taxon>Pawinskivirus PS119XW</taxon>
    </lineage>
</organism>
<dbReference type="RefSeq" id="YP_010660849.1">
    <property type="nucleotide sequence ID" value="NC_070882.1"/>
</dbReference>
<dbReference type="GeneID" id="77936859"/>
<reference evidence="1 2" key="1">
    <citation type="submission" date="2019-06" db="EMBL/GenBank/DDBJ databases">
        <title>A distant relative of Phikzvirus genus phages from a therapeutic phage collection.</title>
        <authorList>
            <person name="Hejnowicz M.S."/>
            <person name="Dabrowski K."/>
            <person name="Gawor J."/>
            <person name="Weber-Dabrowska B."/>
            <person name="Gromadka R."/>
            <person name="Lobocka M.B."/>
        </authorList>
    </citation>
    <scope>NUCLEOTIDE SEQUENCE [LARGE SCALE GENOMIC DNA]</scope>
</reference>
<accession>A0A5C1K6S2</accession>
<sequence length="143" mass="16935">MQNVFFRIDHVWSYNFIGSIKGFIDLSIDVVNHLYSLATEYVKLQHNFIYNHNAKEFNKGYQYILMELQRYPIDTSFFEGNFKELYNFHRLAFNSLKGEIETIKTYCNDEGNIEAFIIELRECPPCIQSILNPISQLGINQLY</sequence>
<name>A0A5C1K6S2_9CAUD</name>
<keyword evidence="2" id="KW-1185">Reference proteome</keyword>
<dbReference type="Proteomes" id="UP000322144">
    <property type="component" value="Segment"/>
</dbReference>
<proteinExistence type="predicted"/>